<evidence type="ECO:0000313" key="2">
    <source>
        <dbReference type="EMBL" id="VDZ94176.1"/>
    </source>
</evidence>
<dbReference type="EMBL" id="LR134140">
    <property type="protein sequence ID" value="VDZ94176.1"/>
    <property type="molecule type" value="Genomic_DNA"/>
</dbReference>
<dbReference type="AlphaFoldDB" id="A0A447MSY8"/>
<name>A0A447MSY8_SALET</name>
<sequence>MHTLTLKRVLGFTIVILLLLALFIWGIGLETLKARQVDLLYLGQRHLMLVFTSMFFALLVGIPSGILLSRPAAKGFAEYVMQIFNVGNTLPPLAVPGLSDGDYRDRRYARHCRAISGLPSAYRPQYLCRPLFRSRLTD</sequence>
<keyword evidence="1" id="KW-1133">Transmembrane helix</keyword>
<accession>A0A447MSY8</accession>
<dbReference type="Proteomes" id="UP000282086">
    <property type="component" value="Chromosome"/>
</dbReference>
<evidence type="ECO:0000313" key="3">
    <source>
        <dbReference type="Proteomes" id="UP000282086"/>
    </source>
</evidence>
<evidence type="ECO:0000256" key="1">
    <source>
        <dbReference type="SAM" id="Phobius"/>
    </source>
</evidence>
<keyword evidence="1" id="KW-0812">Transmembrane</keyword>
<keyword evidence="1" id="KW-0472">Membrane</keyword>
<gene>
    <name evidence="2" type="ORF">NCTC129_00250</name>
</gene>
<feature type="transmembrane region" description="Helical" evidence="1">
    <location>
        <begin position="9"/>
        <end position="27"/>
    </location>
</feature>
<feature type="transmembrane region" description="Helical" evidence="1">
    <location>
        <begin position="47"/>
        <end position="68"/>
    </location>
</feature>
<organism evidence="2 3">
    <name type="scientific">Salmonella enterica I</name>
    <dbReference type="NCBI Taxonomy" id="59201"/>
    <lineage>
        <taxon>Bacteria</taxon>
        <taxon>Pseudomonadati</taxon>
        <taxon>Pseudomonadota</taxon>
        <taxon>Gammaproteobacteria</taxon>
        <taxon>Enterobacterales</taxon>
        <taxon>Enterobacteriaceae</taxon>
        <taxon>Salmonella</taxon>
    </lineage>
</organism>
<reference evidence="2 3" key="1">
    <citation type="submission" date="2018-12" db="EMBL/GenBank/DDBJ databases">
        <authorList>
            <consortium name="Pathogen Informatics"/>
        </authorList>
    </citation>
    <scope>NUCLEOTIDE SEQUENCE [LARGE SCALE GENOMIC DNA]</scope>
    <source>
        <strain evidence="2 3">NCTC129</strain>
    </source>
</reference>
<protein>
    <submittedName>
        <fullName evidence="2">ABC transporter membrane protein</fullName>
    </submittedName>
</protein>
<proteinExistence type="predicted"/>